<gene>
    <name evidence="1" type="ORF">PoB_004018600</name>
</gene>
<evidence type="ECO:0000313" key="1">
    <source>
        <dbReference type="EMBL" id="GFO13681.1"/>
    </source>
</evidence>
<sequence>MESQVERKEKDSFGDGRKGLDVQHLLSVPLVNQCYSWDCGLACVCMVLRTLGKSCTEVYTEDLDAMECGESIWTIDLAYILSRHNVPLEFYTITLGVNSEHFKKPFYQSHFNHDESRVNLLFQKAEQRGIHAQKRRVQMEELLQQVQQQYAVIVLVNQSYLHCLNCKSSTGKVQKLPLDKHLKSEAQIPLTLTPADL</sequence>
<dbReference type="InterPro" id="IPR018616">
    <property type="entry name" value="GUCD1"/>
</dbReference>
<dbReference type="PANTHER" id="PTHR31400:SF1">
    <property type="entry name" value="PROTEIN GUCD1"/>
    <property type="match status" value="1"/>
</dbReference>
<reference evidence="1 2" key="1">
    <citation type="journal article" date="2021" name="Elife">
        <title>Chloroplast acquisition without the gene transfer in kleptoplastic sea slugs, Plakobranchus ocellatus.</title>
        <authorList>
            <person name="Maeda T."/>
            <person name="Takahashi S."/>
            <person name="Yoshida T."/>
            <person name="Shimamura S."/>
            <person name="Takaki Y."/>
            <person name="Nagai Y."/>
            <person name="Toyoda A."/>
            <person name="Suzuki Y."/>
            <person name="Arimoto A."/>
            <person name="Ishii H."/>
            <person name="Satoh N."/>
            <person name="Nishiyama T."/>
            <person name="Hasebe M."/>
            <person name="Maruyama T."/>
            <person name="Minagawa J."/>
            <person name="Obokata J."/>
            <person name="Shigenobu S."/>
        </authorList>
    </citation>
    <scope>NUCLEOTIDE SEQUENCE [LARGE SCALE GENOMIC DNA]</scope>
</reference>
<accession>A0AAV4B4D5</accession>
<dbReference type="PANTHER" id="PTHR31400">
    <property type="entry name" value="GUANYLYL CYCLASE DOMAIN CONTAINING PROTEIN 1 GUCD1"/>
    <property type="match status" value="1"/>
</dbReference>
<organism evidence="1 2">
    <name type="scientific">Plakobranchus ocellatus</name>
    <dbReference type="NCBI Taxonomy" id="259542"/>
    <lineage>
        <taxon>Eukaryota</taxon>
        <taxon>Metazoa</taxon>
        <taxon>Spiralia</taxon>
        <taxon>Lophotrochozoa</taxon>
        <taxon>Mollusca</taxon>
        <taxon>Gastropoda</taxon>
        <taxon>Heterobranchia</taxon>
        <taxon>Euthyneura</taxon>
        <taxon>Panpulmonata</taxon>
        <taxon>Sacoglossa</taxon>
        <taxon>Placobranchoidea</taxon>
        <taxon>Plakobranchidae</taxon>
        <taxon>Plakobranchus</taxon>
    </lineage>
</organism>
<dbReference type="Pfam" id="PF09778">
    <property type="entry name" value="Guanylate_cyc_2"/>
    <property type="match status" value="1"/>
</dbReference>
<keyword evidence="2" id="KW-1185">Reference proteome</keyword>
<proteinExistence type="predicted"/>
<protein>
    <submittedName>
        <fullName evidence="1">Protein gucd1</fullName>
    </submittedName>
</protein>
<dbReference type="AlphaFoldDB" id="A0AAV4B4D5"/>
<dbReference type="Proteomes" id="UP000735302">
    <property type="component" value="Unassembled WGS sequence"/>
</dbReference>
<name>A0AAV4B4D5_9GAST</name>
<dbReference type="EMBL" id="BLXT01004499">
    <property type="protein sequence ID" value="GFO13681.1"/>
    <property type="molecule type" value="Genomic_DNA"/>
</dbReference>
<evidence type="ECO:0000313" key="2">
    <source>
        <dbReference type="Proteomes" id="UP000735302"/>
    </source>
</evidence>
<comment type="caution">
    <text evidence="1">The sequence shown here is derived from an EMBL/GenBank/DDBJ whole genome shotgun (WGS) entry which is preliminary data.</text>
</comment>